<keyword evidence="1" id="KW-0812">Transmembrane</keyword>
<protein>
    <submittedName>
        <fullName evidence="2">Uncharacterized protein</fullName>
    </submittedName>
</protein>
<organism evidence="2">
    <name type="scientific">Streptomyces haneummycinicus</name>
    <dbReference type="NCBI Taxonomy" id="3074435"/>
    <lineage>
        <taxon>Bacteria</taxon>
        <taxon>Bacillati</taxon>
        <taxon>Actinomycetota</taxon>
        <taxon>Actinomycetes</taxon>
        <taxon>Kitasatosporales</taxon>
        <taxon>Streptomycetaceae</taxon>
        <taxon>Streptomyces</taxon>
    </lineage>
</organism>
<keyword evidence="1" id="KW-1133">Transmembrane helix</keyword>
<gene>
    <name evidence="2" type="ORF">SHKM778_44880</name>
</gene>
<evidence type="ECO:0000313" key="2">
    <source>
        <dbReference type="EMBL" id="BFO18100.1"/>
    </source>
</evidence>
<reference evidence="2" key="1">
    <citation type="submission" date="2024-06" db="EMBL/GenBank/DDBJ databases">
        <authorList>
            <consortium name="consrtm"/>
            <person name="Uemura M."/>
            <person name="Terahara T."/>
        </authorList>
    </citation>
    <scope>NUCLEOTIDE SEQUENCE</scope>
    <source>
        <strain evidence="2">KM77-8</strain>
    </source>
</reference>
<name>A0AAT9HKZ9_9ACTN</name>
<proteinExistence type="predicted"/>
<dbReference type="EMBL" id="AP035768">
    <property type="protein sequence ID" value="BFO18100.1"/>
    <property type="molecule type" value="Genomic_DNA"/>
</dbReference>
<sequence length="88" mass="9391">MDRVQLARTALGAAATIALILAYNVDPDRWEDAAYGGAAQLLVAPFVLIIAAPLVIVGFIYYAPRTCGRISAPGCVPRSRRSAGTCWR</sequence>
<accession>A0AAT9HKZ9</accession>
<keyword evidence="1" id="KW-0472">Membrane</keyword>
<feature type="transmembrane region" description="Helical" evidence="1">
    <location>
        <begin position="38"/>
        <end position="62"/>
    </location>
</feature>
<evidence type="ECO:0000256" key="1">
    <source>
        <dbReference type="SAM" id="Phobius"/>
    </source>
</evidence>
<reference evidence="2" key="2">
    <citation type="submission" date="2024-07" db="EMBL/GenBank/DDBJ databases">
        <title>Streptomyces haneummycinica sp. nov., a new antibiotic-producing actinobacterium isolated from marine sediment.</title>
        <authorList>
            <person name="Uemura M."/>
            <person name="Hamada M."/>
            <person name="Hirano S."/>
            <person name="Kobayashi K."/>
            <person name="Ohshiro T."/>
            <person name="Kobayashi T."/>
            <person name="Terahara T."/>
        </authorList>
    </citation>
    <scope>NUCLEOTIDE SEQUENCE</scope>
    <source>
        <strain evidence="2">KM77-8</strain>
    </source>
</reference>
<dbReference type="AlphaFoldDB" id="A0AAT9HKZ9"/>